<keyword evidence="2" id="KW-1185">Reference proteome</keyword>
<protein>
    <submittedName>
        <fullName evidence="1">Uncharacterized protein</fullName>
    </submittedName>
</protein>
<dbReference type="AlphaFoldDB" id="A0A2U2BBG0"/>
<sequence length="60" mass="6832">MKKEIEKGSFAYSALAAGRENTPSEGLIYLFYESDGQGKVSVFNLPWLIDGKNWKEFLEK</sequence>
<evidence type="ECO:0000313" key="1">
    <source>
        <dbReference type="EMBL" id="PWE00398.1"/>
    </source>
</evidence>
<dbReference type="EMBL" id="QEWP01000003">
    <property type="protein sequence ID" value="PWE00398.1"/>
    <property type="molecule type" value="Genomic_DNA"/>
</dbReference>
<comment type="caution">
    <text evidence="1">The sequence shown here is derived from an EMBL/GenBank/DDBJ whole genome shotgun (WGS) entry which is preliminary data.</text>
</comment>
<reference evidence="1 2" key="1">
    <citation type="submission" date="2018-05" db="EMBL/GenBank/DDBJ databases">
        <title>Marinilabilia rubrum sp. nov., isolated from saltern sediment.</title>
        <authorList>
            <person name="Zhang R."/>
        </authorList>
    </citation>
    <scope>NUCLEOTIDE SEQUENCE [LARGE SCALE GENOMIC DNA]</scope>
    <source>
        <strain evidence="1 2">WTE16</strain>
    </source>
</reference>
<organism evidence="1 2">
    <name type="scientific">Marinilabilia rubra</name>
    <dbReference type="NCBI Taxonomy" id="2162893"/>
    <lineage>
        <taxon>Bacteria</taxon>
        <taxon>Pseudomonadati</taxon>
        <taxon>Bacteroidota</taxon>
        <taxon>Bacteroidia</taxon>
        <taxon>Marinilabiliales</taxon>
        <taxon>Marinilabiliaceae</taxon>
        <taxon>Marinilabilia</taxon>
    </lineage>
</organism>
<evidence type="ECO:0000313" key="2">
    <source>
        <dbReference type="Proteomes" id="UP000244956"/>
    </source>
</evidence>
<name>A0A2U2BBG0_9BACT</name>
<accession>A0A2U2BBG0</accession>
<dbReference type="Proteomes" id="UP000244956">
    <property type="component" value="Unassembled WGS sequence"/>
</dbReference>
<gene>
    <name evidence="1" type="ORF">DDZ16_05530</name>
</gene>
<proteinExistence type="predicted"/>